<evidence type="ECO:0000313" key="1">
    <source>
        <dbReference type="EMBL" id="EIM19525.1"/>
    </source>
</evidence>
<proteinExistence type="predicted"/>
<sequence length="177" mass="19979">MMRQYFHVDGLDFNEVTRSFLLSNVRGYIRGYGLTTRQMVVVTKFAFSYPITHIDCTPDQIGTMAWRMADTLGIGGTIWPNYEPNYEPTNDNPFPSSDFAINSGIINDGSDSIIIDEEQYATLFDNIAEPVSHGPQTRDLDYSCIGRDIWYAKDYRGVSSYAISTDTQGECVPNLKN</sequence>
<dbReference type="KEGG" id="wse:WALSEDRAFT_61430"/>
<dbReference type="AlphaFoldDB" id="I4Y6D3"/>
<organism evidence="1 2">
    <name type="scientific">Wallemia mellicola (strain ATCC MYA-4683 / CBS 633.66)</name>
    <name type="common">Wallemia sebi (CBS 633.66)</name>
    <dbReference type="NCBI Taxonomy" id="671144"/>
    <lineage>
        <taxon>Eukaryota</taxon>
        <taxon>Fungi</taxon>
        <taxon>Dikarya</taxon>
        <taxon>Basidiomycota</taxon>
        <taxon>Wallemiomycotina</taxon>
        <taxon>Wallemiomycetes</taxon>
        <taxon>Wallemiales</taxon>
        <taxon>Wallemiaceae</taxon>
        <taxon>Wallemia</taxon>
    </lineage>
</organism>
<dbReference type="EMBL" id="JH668249">
    <property type="protein sequence ID" value="EIM19525.1"/>
    <property type="molecule type" value="Genomic_DNA"/>
</dbReference>
<evidence type="ECO:0000313" key="2">
    <source>
        <dbReference type="Proteomes" id="UP000005242"/>
    </source>
</evidence>
<reference evidence="1 2" key="1">
    <citation type="journal article" date="2012" name="Fungal Genet. Biol.">
        <title>The genome of the xerotolerant mold Wallemia sebi reveals adaptations to osmotic stress and suggests cryptic sexual reproduction.</title>
        <authorList>
            <person name="Padamsee M."/>
            <person name="Kumar T.K.A."/>
            <person name="Riley R."/>
            <person name="Binder M."/>
            <person name="Boyd A."/>
            <person name="Calvo A.M."/>
            <person name="Furukawa K."/>
            <person name="Hesse C."/>
            <person name="Hohmann S."/>
            <person name="James T.Y."/>
            <person name="LaButti K."/>
            <person name="Lapidus A."/>
            <person name="Lindquist E."/>
            <person name="Lucas S."/>
            <person name="Miller K."/>
            <person name="Shantappa S."/>
            <person name="Grigoriev I.V."/>
            <person name="Hibbett D.S."/>
            <person name="McLaughlin D.J."/>
            <person name="Spatafora J.W."/>
            <person name="Aime M.C."/>
        </authorList>
    </citation>
    <scope>NUCLEOTIDE SEQUENCE [LARGE SCALE GENOMIC DNA]</scope>
    <source>
        <strain evidence="2">ATCC MYA-4683 / CBS 633.66</strain>
    </source>
</reference>
<gene>
    <name evidence="1" type="ORF">WALSEDRAFT_61430</name>
</gene>
<accession>I4Y6D3</accession>
<dbReference type="GeneID" id="18474530"/>
<dbReference type="InParanoid" id="I4Y6D3"/>
<keyword evidence="2" id="KW-1185">Reference proteome</keyword>
<name>I4Y6D3_WALMC</name>
<dbReference type="RefSeq" id="XP_006960449.1">
    <property type="nucleotide sequence ID" value="XM_006960387.1"/>
</dbReference>
<dbReference type="Proteomes" id="UP000005242">
    <property type="component" value="Unassembled WGS sequence"/>
</dbReference>
<dbReference type="HOGENOM" id="CLU_1519035_0_0_1"/>
<protein>
    <submittedName>
        <fullName evidence="1">Uncharacterized protein</fullName>
    </submittedName>
</protein>